<dbReference type="SUPFAM" id="SSF81296">
    <property type="entry name" value="E set domains"/>
    <property type="match status" value="1"/>
</dbReference>
<dbReference type="Gene3D" id="3.90.400.10">
    <property type="entry name" value="Oligo-1,6-glucosidase, Domain 2"/>
    <property type="match status" value="1"/>
</dbReference>
<keyword evidence="2" id="KW-0326">Glycosidase</keyword>
<evidence type="ECO:0000259" key="3">
    <source>
        <dbReference type="SMART" id="SM00642"/>
    </source>
</evidence>
<proteinExistence type="predicted"/>
<dbReference type="PANTHER" id="PTHR10357:SF210">
    <property type="entry name" value="MALTODEXTRIN GLUCOSIDASE"/>
    <property type="match status" value="1"/>
</dbReference>
<dbReference type="Gene3D" id="2.60.40.10">
    <property type="entry name" value="Immunoglobulins"/>
    <property type="match status" value="1"/>
</dbReference>
<dbReference type="GO" id="GO:0004553">
    <property type="term" value="F:hydrolase activity, hydrolyzing O-glycosyl compounds"/>
    <property type="evidence" value="ECO:0007669"/>
    <property type="project" value="InterPro"/>
</dbReference>
<dbReference type="InterPro" id="IPR013780">
    <property type="entry name" value="Glyco_hydro_b"/>
</dbReference>
<dbReference type="Proteomes" id="UP000885826">
    <property type="component" value="Unassembled WGS sequence"/>
</dbReference>
<dbReference type="InterPro" id="IPR004185">
    <property type="entry name" value="Glyco_hydro_13_lg-like_dom"/>
</dbReference>
<feature type="domain" description="Glycosyl hydrolase family 13 catalytic" evidence="3">
    <location>
        <begin position="129"/>
        <end position="475"/>
    </location>
</feature>
<dbReference type="Gene3D" id="2.60.40.1180">
    <property type="entry name" value="Golgi alpha-mannosidase II"/>
    <property type="match status" value="1"/>
</dbReference>
<dbReference type="EMBL" id="DRIG01000071">
    <property type="protein sequence ID" value="HEC78806.1"/>
    <property type="molecule type" value="Genomic_DNA"/>
</dbReference>
<dbReference type="InterPro" id="IPR017853">
    <property type="entry name" value="GH"/>
</dbReference>
<dbReference type="AlphaFoldDB" id="A0A9C9K098"/>
<dbReference type="InterPro" id="IPR013783">
    <property type="entry name" value="Ig-like_fold"/>
</dbReference>
<comment type="caution">
    <text evidence="4">The sequence shown here is derived from an EMBL/GenBank/DDBJ whole genome shotgun (WGS) entry which is preliminary data.</text>
</comment>
<dbReference type="SMART" id="SM00642">
    <property type="entry name" value="Aamy"/>
    <property type="match status" value="1"/>
</dbReference>
<evidence type="ECO:0000313" key="4">
    <source>
        <dbReference type="EMBL" id="HEC78806.1"/>
    </source>
</evidence>
<dbReference type="InterPro" id="IPR006047">
    <property type="entry name" value="GH13_cat_dom"/>
</dbReference>
<dbReference type="CDD" id="cd02857">
    <property type="entry name" value="E_set_CDase_PDE_N"/>
    <property type="match status" value="1"/>
</dbReference>
<organism evidence="4 5">
    <name type="scientific">candidate division WOR-3 bacterium</name>
    <dbReference type="NCBI Taxonomy" id="2052148"/>
    <lineage>
        <taxon>Bacteria</taxon>
        <taxon>Bacteria division WOR-3</taxon>
    </lineage>
</organism>
<reference evidence="4" key="1">
    <citation type="journal article" date="2020" name="mSystems">
        <title>Genome- and Community-Level Interaction Insights into Carbon Utilization and Element Cycling Functions of Hydrothermarchaeota in Hydrothermal Sediment.</title>
        <authorList>
            <person name="Zhou Z."/>
            <person name="Liu Y."/>
            <person name="Xu W."/>
            <person name="Pan J."/>
            <person name="Luo Z.H."/>
            <person name="Li M."/>
        </authorList>
    </citation>
    <scope>NUCLEOTIDE SEQUENCE</scope>
    <source>
        <strain evidence="4">HyVt-388</strain>
    </source>
</reference>
<dbReference type="Pfam" id="PF02903">
    <property type="entry name" value="Alpha-amylase_N"/>
    <property type="match status" value="1"/>
</dbReference>
<evidence type="ECO:0000256" key="2">
    <source>
        <dbReference type="ARBA" id="ARBA00023295"/>
    </source>
</evidence>
<gene>
    <name evidence="4" type="ORF">ENI34_06650</name>
</gene>
<dbReference type="Gene3D" id="3.20.20.80">
    <property type="entry name" value="Glycosidases"/>
    <property type="match status" value="1"/>
</dbReference>
<evidence type="ECO:0000313" key="5">
    <source>
        <dbReference type="Proteomes" id="UP000885826"/>
    </source>
</evidence>
<dbReference type="InterPro" id="IPR014756">
    <property type="entry name" value="Ig_E-set"/>
</dbReference>
<accession>A0A9C9K098</accession>
<sequence>MKYLVIIYILVFLPLISPAIQAGDVYHNYRSLFYVNPPASEIKLRTRKVGVREAYLIAGESRKRMKKVYSDKEFDYFVASSVPMDSGFSYYFLVLGTADTLRCPETGEFKPGVPHFTTPSWANGKIYYSIFPDGFYNGDPTNDPKKKLKWGERPKKWDPYGGDLKGITEKLSYIDSLGPDIILLQPIFSANSNHKLNPKDYATIDPHFGDTTDLKRLISEIHKRNKKIVLSVTFTHTGTDFPTFSDIMKNGKESKYINWYQIGSTPIKTSPPNYRCWRSDHRFPCLDLNNPQVKNYLIGYLEYWKHFGFDGFYIGEDTTITADFARTLRENLKRRYPDLLLLGSAPQLIGGNGFDGCYNSSITKLLRDYFINNTITTSDFNDRLQKWFFFSLPQVKGINLIKVSTYDQRIYKENFNKIKLLYVFLLTAIGSPVIMYGDEIGASGCEPLNPGSFNWNKNEQNTLLFEEVKRLIKIRKSTPQLQGDKFFTLYINDITKVYAYDRGGVIIVLNCGGRESFVELPAWDGVYLDLMSGEKVTAYSQRLRLSVDSGAYRILKREI</sequence>
<dbReference type="PANTHER" id="PTHR10357">
    <property type="entry name" value="ALPHA-AMYLASE FAMILY MEMBER"/>
    <property type="match status" value="1"/>
</dbReference>
<dbReference type="Pfam" id="PF00128">
    <property type="entry name" value="Alpha-amylase"/>
    <property type="match status" value="1"/>
</dbReference>
<name>A0A9C9K098_UNCW3</name>
<evidence type="ECO:0000256" key="1">
    <source>
        <dbReference type="ARBA" id="ARBA00022801"/>
    </source>
</evidence>
<dbReference type="InterPro" id="IPR045857">
    <property type="entry name" value="O16G_dom_2"/>
</dbReference>
<keyword evidence="1" id="KW-0378">Hydrolase</keyword>
<protein>
    <recommendedName>
        <fullName evidence="3">Glycosyl hydrolase family 13 catalytic domain-containing protein</fullName>
    </recommendedName>
</protein>
<dbReference type="GO" id="GO:0005975">
    <property type="term" value="P:carbohydrate metabolic process"/>
    <property type="evidence" value="ECO:0007669"/>
    <property type="project" value="InterPro"/>
</dbReference>
<dbReference type="SUPFAM" id="SSF51445">
    <property type="entry name" value="(Trans)glycosidases"/>
    <property type="match status" value="1"/>
</dbReference>